<comment type="caution">
    <text evidence="1">The sequence shown here is derived from an EMBL/GenBank/DDBJ whole genome shotgun (WGS) entry which is preliminary data.</text>
</comment>
<evidence type="ECO:0008006" key="3">
    <source>
        <dbReference type="Google" id="ProtNLM"/>
    </source>
</evidence>
<organism evidence="1 2">
    <name type="scientific">Candidatus Acidiferrum panamense</name>
    <dbReference type="NCBI Taxonomy" id="2741543"/>
    <lineage>
        <taxon>Bacteria</taxon>
        <taxon>Pseudomonadati</taxon>
        <taxon>Acidobacteriota</taxon>
        <taxon>Terriglobia</taxon>
        <taxon>Candidatus Acidiferrales</taxon>
        <taxon>Candidatus Acidiferrum</taxon>
    </lineage>
</organism>
<evidence type="ECO:0000313" key="2">
    <source>
        <dbReference type="Proteomes" id="UP000567293"/>
    </source>
</evidence>
<accession>A0A7V8SYH8</accession>
<gene>
    <name evidence="1" type="ORF">HRJ53_17260</name>
</gene>
<name>A0A7V8SYH8_9BACT</name>
<reference evidence="1" key="1">
    <citation type="submission" date="2020-06" db="EMBL/GenBank/DDBJ databases">
        <title>Legume-microbial interactions unlock mineral nutrients during tropical forest succession.</title>
        <authorList>
            <person name="Epihov D.Z."/>
        </authorList>
    </citation>
    <scope>NUCLEOTIDE SEQUENCE [LARGE SCALE GENOMIC DNA]</scope>
    <source>
        <strain evidence="1">Pan2503</strain>
    </source>
</reference>
<sequence>HLQAGSEVQYRPQPELIKSLDLQQFATQLRAADATLTDIEQGKSKVGQLIVGRQMYDDLRNALARADRGFRDAIGVTTGVGELLYTDKIYRQISDPLIRLDSQLRRIDSGQSEMGRLLREDGTYLKLREQAAGLRRSIVDLRATPFMTSDAMYEDWSRALESLVKDMDQINRGMILNTSLTYDDLAGLAGELKAGFRDFRKDPKKYLRVDLF</sequence>
<protein>
    <recommendedName>
        <fullName evidence="3">MCE family protein</fullName>
    </recommendedName>
</protein>
<dbReference type="EMBL" id="JACDQQ010001651">
    <property type="protein sequence ID" value="MBA0086732.1"/>
    <property type="molecule type" value="Genomic_DNA"/>
</dbReference>
<keyword evidence="2" id="KW-1185">Reference proteome</keyword>
<dbReference type="AlphaFoldDB" id="A0A7V8SYH8"/>
<proteinExistence type="predicted"/>
<evidence type="ECO:0000313" key="1">
    <source>
        <dbReference type="EMBL" id="MBA0086732.1"/>
    </source>
</evidence>
<feature type="non-terminal residue" evidence="1">
    <location>
        <position position="1"/>
    </location>
</feature>
<dbReference type="Proteomes" id="UP000567293">
    <property type="component" value="Unassembled WGS sequence"/>
</dbReference>